<dbReference type="EMBL" id="BARU01028846">
    <property type="protein sequence ID" value="GAH74973.1"/>
    <property type="molecule type" value="Genomic_DNA"/>
</dbReference>
<dbReference type="Pfam" id="PF00710">
    <property type="entry name" value="Asparaginase"/>
    <property type="match status" value="1"/>
</dbReference>
<dbReference type="PANTHER" id="PTHR11707:SF28">
    <property type="entry name" value="60 KDA LYSOPHOSPHOLIPASE"/>
    <property type="match status" value="1"/>
</dbReference>
<feature type="non-terminal residue" evidence="3">
    <location>
        <position position="1"/>
    </location>
</feature>
<dbReference type="AlphaFoldDB" id="X1JYW4"/>
<evidence type="ECO:0000313" key="3">
    <source>
        <dbReference type="EMBL" id="GAH74973.1"/>
    </source>
</evidence>
<dbReference type="PIRSF" id="PIRSF500176">
    <property type="entry name" value="L_ASNase"/>
    <property type="match status" value="1"/>
</dbReference>
<organism evidence="3">
    <name type="scientific">marine sediment metagenome</name>
    <dbReference type="NCBI Taxonomy" id="412755"/>
    <lineage>
        <taxon>unclassified sequences</taxon>
        <taxon>metagenomes</taxon>
        <taxon>ecological metagenomes</taxon>
    </lineage>
</organism>
<dbReference type="InterPro" id="IPR037152">
    <property type="entry name" value="L-asparaginase_N_sf"/>
</dbReference>
<dbReference type="InterPro" id="IPR036152">
    <property type="entry name" value="Asp/glu_Ase-like_sf"/>
</dbReference>
<evidence type="ECO:0000259" key="1">
    <source>
        <dbReference type="Pfam" id="PF00710"/>
    </source>
</evidence>
<evidence type="ECO:0000259" key="2">
    <source>
        <dbReference type="Pfam" id="PF17763"/>
    </source>
</evidence>
<sequence>AVTVAAKSDLAEVVVCMLGSSSHKYGLIHRGTLVRKMHTSYRHTFRTIGNIPLGKVENGKITMFQTDYHKRKKSETRTLLKFEEKIGLVYSYPGMTNDIINFYIDKEYRGIVLAGTGLGHTSTYIFDSIKRAIEEGIIILMVTQCLNGFVGMDVYSTGRNLTQLGVIPGKNLLPEVAYVKLGWVLGQTQNPDEIKSLLLKNIAGEFLEREIPISFNYNTDEL</sequence>
<dbReference type="Pfam" id="PF17763">
    <property type="entry name" value="Asparaginase_C"/>
    <property type="match status" value="1"/>
</dbReference>
<gene>
    <name evidence="3" type="ORF">S03H2_45994</name>
</gene>
<dbReference type="InterPro" id="IPR027474">
    <property type="entry name" value="L-asparaginase_N"/>
</dbReference>
<dbReference type="Gene3D" id="3.40.50.1170">
    <property type="entry name" value="L-asparaginase, N-terminal domain"/>
    <property type="match status" value="1"/>
</dbReference>
<dbReference type="PANTHER" id="PTHR11707">
    <property type="entry name" value="L-ASPARAGINASE"/>
    <property type="match status" value="1"/>
</dbReference>
<dbReference type="SMART" id="SM00870">
    <property type="entry name" value="Asparaginase"/>
    <property type="match status" value="1"/>
</dbReference>
<protein>
    <recommendedName>
        <fullName evidence="4">Asparaginase/glutaminase C-terminal domain-containing protein</fullName>
    </recommendedName>
</protein>
<proteinExistence type="predicted"/>
<accession>X1JYW4</accession>
<feature type="domain" description="L-asparaginase N-terminal" evidence="1">
    <location>
        <begin position="1"/>
        <end position="66"/>
    </location>
</feature>
<dbReference type="PROSITE" id="PS51732">
    <property type="entry name" value="ASN_GLN_ASE_3"/>
    <property type="match status" value="1"/>
</dbReference>
<evidence type="ECO:0008006" key="4">
    <source>
        <dbReference type="Google" id="ProtNLM"/>
    </source>
</evidence>
<feature type="domain" description="Asparaginase/glutaminase C-terminal" evidence="2">
    <location>
        <begin position="85"/>
        <end position="197"/>
    </location>
</feature>
<name>X1JYW4_9ZZZZ</name>
<comment type="caution">
    <text evidence="3">The sequence shown here is derived from an EMBL/GenBank/DDBJ whole genome shotgun (WGS) entry which is preliminary data.</text>
</comment>
<dbReference type="InterPro" id="IPR040919">
    <property type="entry name" value="Asparaginase_C"/>
</dbReference>
<dbReference type="SUPFAM" id="SSF53774">
    <property type="entry name" value="Glutaminase/Asparaginase"/>
    <property type="match status" value="1"/>
</dbReference>
<dbReference type="InterPro" id="IPR006034">
    <property type="entry name" value="Asparaginase/glutaminase-like"/>
</dbReference>
<dbReference type="PIRSF" id="PIRSF001220">
    <property type="entry name" value="L-ASNase_gatD"/>
    <property type="match status" value="1"/>
</dbReference>
<dbReference type="Gene3D" id="3.40.50.40">
    <property type="match status" value="1"/>
</dbReference>
<dbReference type="InterPro" id="IPR027473">
    <property type="entry name" value="L-asparaginase_C"/>
</dbReference>
<reference evidence="3" key="1">
    <citation type="journal article" date="2014" name="Front. Microbiol.">
        <title>High frequency of phylogenetically diverse reductive dehalogenase-homologous genes in deep subseafloor sedimentary metagenomes.</title>
        <authorList>
            <person name="Kawai M."/>
            <person name="Futagami T."/>
            <person name="Toyoda A."/>
            <person name="Takaki Y."/>
            <person name="Nishi S."/>
            <person name="Hori S."/>
            <person name="Arai W."/>
            <person name="Tsubouchi T."/>
            <person name="Morono Y."/>
            <person name="Uchiyama I."/>
            <person name="Ito T."/>
            <person name="Fujiyama A."/>
            <person name="Inagaki F."/>
            <person name="Takami H."/>
        </authorList>
    </citation>
    <scope>NUCLEOTIDE SEQUENCE</scope>
    <source>
        <strain evidence="3">Expedition CK06-06</strain>
    </source>
</reference>